<dbReference type="AlphaFoldDB" id="A0AAP3XTL2"/>
<feature type="transmembrane region" description="Helical" evidence="13">
    <location>
        <begin position="6"/>
        <end position="25"/>
    </location>
</feature>
<dbReference type="Gene3D" id="1.10.287.130">
    <property type="match status" value="1"/>
</dbReference>
<sequence length="907" mass="97777">MALVGTALTLSILYLAALFAVASFGDRRAGQGRSVIANPYVYTLSLAVYCTAWTFFGSVGLAATGGLAFMPVYLGPTLAALLFAFVLRKILLITKAYGITSIADFISARYGKSGLLAGLVTIVAVVGTVPYMSIQLNAVAASLELMLVHSPNAAFMTGADSALLVALLLAVFSILFGTRHIDATEHHQGMVLAVAVESIVKLLCFVTLGVVVTFWLFDGPGAILEGLREAGRGDLLTLAGTGYGNADWILLTALSALAMLVLPRQFQVAVIENVELPHVRRSIWLFPLYLFAINLFVLPIALAGVASALGGSPDSIVVALPLAAGHDWLALVAYLGGFSAATAMVIVETVALSTMVSNDLVMPVLLRIKALRLERWHDLSRLILMVRRVAILLVLLLGYVFFQLIGNRYGLASIGLIAFCAMAQLAPLIIAGIYWREAALPGAVLGLAAGFAVWIYTLIVPAMAGTGTLSITLVTEGPAGIGLLRPTALFGLSGLHPVSHALVWSLTANVGLLVLVSLLVRQNKLERLQALLFVDVESSRASTRLWRGEAQVGALLDLLRRFLGPERAEAVLASDAAARGRALARDEAADAALVQLSERGLARALGAASARVVVGSVVRGEVMGPDELMEILDETQKVLEYSHRLEEKSLALEEATGELRRANERLQQLDRLKDDFIATVSHELRTPLTSIRSFSEILHDTPDLEPAERQHFLHIVIRESERLTRLINDVLDLSKIESGRMEWHVGPCDLRDTVQEAVAASEGLMAEKKARLECELEAGASVVVCDRDRLLQVLINLLSNASKFLPAEDGRVRLIMRRHRDRFEVRVEDNGPGVPPAYREAVFEKFRQVSDDLKSRPKGTGLGLPISRHIIEHFGGRIWVEDAALGGAALCFTLPVPRADHPALAAE</sequence>
<dbReference type="InterPro" id="IPR036890">
    <property type="entry name" value="HATPase_C_sf"/>
</dbReference>
<keyword evidence="9 13" id="KW-1133">Transmembrane helix</keyword>
<dbReference type="EC" id="2.7.13.3" evidence="4"/>
<feature type="transmembrane region" description="Helical" evidence="13">
    <location>
        <begin position="190"/>
        <end position="217"/>
    </location>
</feature>
<evidence type="ECO:0000256" key="1">
    <source>
        <dbReference type="ARBA" id="ARBA00000085"/>
    </source>
</evidence>
<evidence type="ECO:0000313" key="16">
    <source>
        <dbReference type="Proteomes" id="UP001301140"/>
    </source>
</evidence>
<dbReference type="SMART" id="SM00388">
    <property type="entry name" value="HisKA"/>
    <property type="match status" value="1"/>
</dbReference>
<keyword evidence="10" id="KW-0902">Two-component regulatory system</keyword>
<feature type="transmembrane region" description="Helical" evidence="13">
    <location>
        <begin position="283"/>
        <end position="308"/>
    </location>
</feature>
<comment type="subcellular location">
    <subcellularLocation>
        <location evidence="2">Membrane</location>
        <topology evidence="2">Multi-pass membrane protein</topology>
    </subcellularLocation>
</comment>
<dbReference type="InterPro" id="IPR003594">
    <property type="entry name" value="HATPase_dom"/>
</dbReference>
<dbReference type="GO" id="GO:0022857">
    <property type="term" value="F:transmembrane transporter activity"/>
    <property type="evidence" value="ECO:0007669"/>
    <property type="project" value="InterPro"/>
</dbReference>
<dbReference type="Gene3D" id="1.20.1730.10">
    <property type="entry name" value="Sodium/glucose cotransporter"/>
    <property type="match status" value="1"/>
</dbReference>
<dbReference type="InterPro" id="IPR003661">
    <property type="entry name" value="HisK_dim/P_dom"/>
</dbReference>
<feature type="coiled-coil region" evidence="12">
    <location>
        <begin position="645"/>
        <end position="679"/>
    </location>
</feature>
<evidence type="ECO:0000259" key="14">
    <source>
        <dbReference type="PROSITE" id="PS50109"/>
    </source>
</evidence>
<keyword evidence="6" id="KW-0808">Transferase</keyword>
<evidence type="ECO:0000256" key="12">
    <source>
        <dbReference type="SAM" id="Coils"/>
    </source>
</evidence>
<comment type="caution">
    <text evidence="15">The sequence shown here is derived from an EMBL/GenBank/DDBJ whole genome shotgun (WGS) entry which is preliminary data.</text>
</comment>
<dbReference type="Pfam" id="PF02518">
    <property type="entry name" value="HATPase_c"/>
    <property type="match status" value="1"/>
</dbReference>
<feature type="domain" description="Histidine kinase" evidence="14">
    <location>
        <begin position="679"/>
        <end position="898"/>
    </location>
</feature>
<comment type="similarity">
    <text evidence="3">Belongs to the sodium:solute symporter (SSF) (TC 2.A.21) family.</text>
</comment>
<dbReference type="Pfam" id="PF00512">
    <property type="entry name" value="HisKA"/>
    <property type="match status" value="1"/>
</dbReference>
<keyword evidence="7 13" id="KW-0812">Transmembrane</keyword>
<evidence type="ECO:0000256" key="11">
    <source>
        <dbReference type="ARBA" id="ARBA00023136"/>
    </source>
</evidence>
<evidence type="ECO:0000256" key="5">
    <source>
        <dbReference type="ARBA" id="ARBA00022553"/>
    </source>
</evidence>
<dbReference type="RefSeq" id="WP_327789778.1">
    <property type="nucleotide sequence ID" value="NZ_JARGEQ010000126.1"/>
</dbReference>
<dbReference type="GO" id="GO:0016020">
    <property type="term" value="C:membrane"/>
    <property type="evidence" value="ECO:0007669"/>
    <property type="project" value="UniProtKB-SubCell"/>
</dbReference>
<evidence type="ECO:0000256" key="6">
    <source>
        <dbReference type="ARBA" id="ARBA00022679"/>
    </source>
</evidence>
<evidence type="ECO:0000313" key="15">
    <source>
        <dbReference type="EMBL" id="MDF1587360.1"/>
    </source>
</evidence>
<feature type="transmembrane region" description="Helical" evidence="13">
    <location>
        <begin position="115"/>
        <end position="134"/>
    </location>
</feature>
<dbReference type="SUPFAM" id="SSF47384">
    <property type="entry name" value="Homodimeric domain of signal transducing histidine kinase"/>
    <property type="match status" value="1"/>
</dbReference>
<dbReference type="FunFam" id="1.10.287.130:FF:000001">
    <property type="entry name" value="Two-component sensor histidine kinase"/>
    <property type="match status" value="1"/>
</dbReference>
<feature type="transmembrane region" description="Helical" evidence="13">
    <location>
        <begin position="382"/>
        <end position="405"/>
    </location>
</feature>
<dbReference type="PROSITE" id="PS50109">
    <property type="entry name" value="HIS_KIN"/>
    <property type="match status" value="1"/>
</dbReference>
<keyword evidence="16" id="KW-1185">Reference proteome</keyword>
<dbReference type="Gene3D" id="3.30.565.10">
    <property type="entry name" value="Histidine kinase-like ATPase, C-terminal domain"/>
    <property type="match status" value="1"/>
</dbReference>
<feature type="transmembrane region" description="Helical" evidence="13">
    <location>
        <begin position="442"/>
        <end position="464"/>
    </location>
</feature>
<dbReference type="InterPro" id="IPR038377">
    <property type="entry name" value="Na/Glc_symporter_sf"/>
</dbReference>
<dbReference type="InterPro" id="IPR036097">
    <property type="entry name" value="HisK_dim/P_sf"/>
</dbReference>
<evidence type="ECO:0000256" key="8">
    <source>
        <dbReference type="ARBA" id="ARBA00022777"/>
    </source>
</evidence>
<evidence type="ECO:0000256" key="4">
    <source>
        <dbReference type="ARBA" id="ARBA00012438"/>
    </source>
</evidence>
<protein>
    <recommendedName>
        <fullName evidence="4">histidine kinase</fullName>
        <ecNumber evidence="4">2.7.13.3</ecNumber>
    </recommendedName>
</protein>
<dbReference type="EMBL" id="JARGEQ010000126">
    <property type="protein sequence ID" value="MDF1587360.1"/>
    <property type="molecule type" value="Genomic_DNA"/>
</dbReference>
<feature type="transmembrane region" description="Helical" evidence="13">
    <location>
        <begin position="328"/>
        <end position="361"/>
    </location>
</feature>
<dbReference type="GO" id="GO:0000155">
    <property type="term" value="F:phosphorelay sensor kinase activity"/>
    <property type="evidence" value="ECO:0007669"/>
    <property type="project" value="InterPro"/>
</dbReference>
<accession>A0AAP3XTL2</accession>
<evidence type="ECO:0000256" key="7">
    <source>
        <dbReference type="ARBA" id="ARBA00022692"/>
    </source>
</evidence>
<keyword evidence="12" id="KW-0175">Coiled coil</keyword>
<reference evidence="15 16" key="1">
    <citation type="submission" date="2023-03" db="EMBL/GenBank/DDBJ databases">
        <title>YIM 152171 draft genome.</title>
        <authorList>
            <person name="Yang Z."/>
        </authorList>
    </citation>
    <scope>NUCLEOTIDE SEQUENCE [LARGE SCALE GENOMIC DNA]</scope>
    <source>
        <strain evidence="15 16">YIM 152171</strain>
    </source>
</reference>
<comment type="catalytic activity">
    <reaction evidence="1">
        <text>ATP + protein L-histidine = ADP + protein N-phospho-L-histidine.</text>
        <dbReference type="EC" id="2.7.13.3"/>
    </reaction>
</comment>
<dbReference type="SMART" id="SM00387">
    <property type="entry name" value="HATPase_c"/>
    <property type="match status" value="1"/>
</dbReference>
<evidence type="ECO:0000256" key="2">
    <source>
        <dbReference type="ARBA" id="ARBA00004141"/>
    </source>
</evidence>
<feature type="transmembrane region" description="Helical" evidence="13">
    <location>
        <begin position="501"/>
        <end position="520"/>
    </location>
</feature>
<dbReference type="InterPro" id="IPR004358">
    <property type="entry name" value="Sig_transdc_His_kin-like_C"/>
</dbReference>
<name>A0AAP3XTL2_9PROT</name>
<dbReference type="InterPro" id="IPR005467">
    <property type="entry name" value="His_kinase_dom"/>
</dbReference>
<feature type="transmembrane region" description="Helical" evidence="13">
    <location>
        <begin position="68"/>
        <end position="87"/>
    </location>
</feature>
<evidence type="ECO:0000256" key="3">
    <source>
        <dbReference type="ARBA" id="ARBA00006434"/>
    </source>
</evidence>
<evidence type="ECO:0000256" key="13">
    <source>
        <dbReference type="SAM" id="Phobius"/>
    </source>
</evidence>
<dbReference type="PANTHER" id="PTHR43711:SF30">
    <property type="entry name" value="HISTIDINE KINASE"/>
    <property type="match status" value="1"/>
</dbReference>
<keyword evidence="8 15" id="KW-0418">Kinase</keyword>
<dbReference type="InterPro" id="IPR001734">
    <property type="entry name" value="Na/solute_symporter"/>
</dbReference>
<organism evidence="15 16">
    <name type="scientific">Marinimicrococcus flavescens</name>
    <dbReference type="NCBI Taxonomy" id="3031815"/>
    <lineage>
        <taxon>Bacteria</taxon>
        <taxon>Pseudomonadati</taxon>
        <taxon>Pseudomonadota</taxon>
        <taxon>Alphaproteobacteria</taxon>
        <taxon>Geminicoccales</taxon>
        <taxon>Geminicoccaceae</taxon>
        <taxon>Marinimicrococcus</taxon>
    </lineage>
</organism>
<dbReference type="PROSITE" id="PS50283">
    <property type="entry name" value="NA_SOLUT_SYMP_3"/>
    <property type="match status" value="1"/>
</dbReference>
<feature type="transmembrane region" description="Helical" evidence="13">
    <location>
        <begin position="154"/>
        <end position="178"/>
    </location>
</feature>
<feature type="transmembrane region" description="Helical" evidence="13">
    <location>
        <begin position="242"/>
        <end position="262"/>
    </location>
</feature>
<evidence type="ECO:0000256" key="9">
    <source>
        <dbReference type="ARBA" id="ARBA00022989"/>
    </source>
</evidence>
<dbReference type="Proteomes" id="UP001301140">
    <property type="component" value="Unassembled WGS sequence"/>
</dbReference>
<keyword evidence="11 13" id="KW-0472">Membrane</keyword>
<dbReference type="InterPro" id="IPR050736">
    <property type="entry name" value="Sensor_HK_Regulatory"/>
</dbReference>
<proteinExistence type="inferred from homology"/>
<dbReference type="CDD" id="cd00082">
    <property type="entry name" value="HisKA"/>
    <property type="match status" value="1"/>
</dbReference>
<gene>
    <name evidence="15" type="ORF">PZ740_13315</name>
</gene>
<dbReference type="PANTHER" id="PTHR43711">
    <property type="entry name" value="TWO-COMPONENT HISTIDINE KINASE"/>
    <property type="match status" value="1"/>
</dbReference>
<dbReference type="PRINTS" id="PR00344">
    <property type="entry name" value="BCTRLSENSOR"/>
</dbReference>
<dbReference type="SUPFAM" id="SSF55874">
    <property type="entry name" value="ATPase domain of HSP90 chaperone/DNA topoisomerase II/histidine kinase"/>
    <property type="match status" value="1"/>
</dbReference>
<dbReference type="CDD" id="cd10322">
    <property type="entry name" value="SLC5sbd"/>
    <property type="match status" value="1"/>
</dbReference>
<feature type="transmembrane region" description="Helical" evidence="13">
    <location>
        <begin position="411"/>
        <end position="435"/>
    </location>
</feature>
<evidence type="ECO:0000256" key="10">
    <source>
        <dbReference type="ARBA" id="ARBA00023012"/>
    </source>
</evidence>
<keyword evidence="5" id="KW-0597">Phosphoprotein</keyword>
<feature type="transmembrane region" description="Helical" evidence="13">
    <location>
        <begin position="37"/>
        <end position="56"/>
    </location>
</feature>